<dbReference type="InterPro" id="IPR011992">
    <property type="entry name" value="EF-hand-dom_pair"/>
</dbReference>
<dbReference type="GO" id="GO:0015631">
    <property type="term" value="F:tubulin binding"/>
    <property type="evidence" value="ECO:0007669"/>
    <property type="project" value="InterPro"/>
</dbReference>
<dbReference type="GO" id="GO:0032273">
    <property type="term" value="P:positive regulation of protein polymerization"/>
    <property type="evidence" value="ECO:0007669"/>
    <property type="project" value="TreeGrafter"/>
</dbReference>
<dbReference type="GO" id="GO:0005874">
    <property type="term" value="C:microtubule"/>
    <property type="evidence" value="ECO:0007669"/>
    <property type="project" value="TreeGrafter"/>
</dbReference>
<sequence>MAEAAPASETPKPETPPASNGASSEAANGGHSLKELFEAYAKFGDPKSDGKSITLSNSDKWFKQAKAFDKKLTTVDTGICFKKMKKKSIDFKQFNEYLEDVVKGKGLTSADLKAKLQAAGPPGANATKPINTGAVSRLTDTSKYTGSHKERFDASGKGKGKEGRVDMPSKDGYVSGYKNKDTFNETH</sequence>
<feature type="region of interest" description="Disordered" evidence="2">
    <location>
        <begin position="1"/>
        <end position="28"/>
    </location>
</feature>
<feature type="region of interest" description="Disordered" evidence="2">
    <location>
        <begin position="118"/>
        <end position="187"/>
    </location>
</feature>
<dbReference type="PANTHER" id="PTHR12932">
    <property type="entry name" value="P25 ALPHA-RELATED"/>
    <property type="match status" value="1"/>
</dbReference>
<dbReference type="Gene3D" id="1.10.238.10">
    <property type="entry name" value="EF-hand"/>
    <property type="match status" value="1"/>
</dbReference>
<evidence type="ECO:0000256" key="2">
    <source>
        <dbReference type="SAM" id="MobiDB-lite"/>
    </source>
</evidence>
<reference evidence="4" key="2">
    <citation type="submission" date="2018-07" db="EMBL/GenBank/DDBJ databases">
        <authorList>
            <person name="Quirk P.G."/>
            <person name="Krulwich T.A."/>
        </authorList>
    </citation>
    <scope>NUCLEOTIDE SEQUENCE</scope>
</reference>
<dbReference type="SUPFAM" id="SSF47473">
    <property type="entry name" value="EF-hand"/>
    <property type="match status" value="1"/>
</dbReference>
<comment type="similarity">
    <text evidence="1">Belongs to the TPPP family.</text>
</comment>
<dbReference type="PANTHER" id="PTHR12932:SF9">
    <property type="entry name" value="TUBULIN POLYMERIZATION-PROMOTING PROTEIN HOMOLOG"/>
    <property type="match status" value="1"/>
</dbReference>
<evidence type="ECO:0000313" key="4">
    <source>
        <dbReference type="EMBL" id="SSX33144.1"/>
    </source>
</evidence>
<reference evidence="3" key="1">
    <citation type="submission" date="2018-04" db="EMBL/GenBank/DDBJ databases">
        <authorList>
            <person name="Go L.Y."/>
            <person name="Mitchell J.A."/>
        </authorList>
    </citation>
    <scope>NUCLEOTIDE SEQUENCE</scope>
    <source>
        <tissue evidence="3">Whole organism</tissue>
    </source>
</reference>
<dbReference type="GO" id="GO:0046785">
    <property type="term" value="P:microtubule polymerization"/>
    <property type="evidence" value="ECO:0007669"/>
    <property type="project" value="InterPro"/>
</dbReference>
<feature type="compositionally biased region" description="Basic and acidic residues" evidence="2">
    <location>
        <begin position="147"/>
        <end position="169"/>
    </location>
</feature>
<accession>A0A336MRH8</accession>
<feature type="compositionally biased region" description="Polar residues" evidence="2">
    <location>
        <begin position="128"/>
        <end position="145"/>
    </location>
</feature>
<evidence type="ECO:0000313" key="3">
    <source>
        <dbReference type="EMBL" id="SSX13723.1"/>
    </source>
</evidence>
<proteinExistence type="inferred from homology"/>
<dbReference type="AlphaFoldDB" id="A0A336MRH8"/>
<feature type="compositionally biased region" description="Low complexity" evidence="2">
    <location>
        <begin position="18"/>
        <end position="28"/>
    </location>
</feature>
<protein>
    <submittedName>
        <fullName evidence="4">CSON005975 protein</fullName>
    </submittedName>
</protein>
<evidence type="ECO:0000256" key="1">
    <source>
        <dbReference type="ARBA" id="ARBA00010994"/>
    </source>
</evidence>
<dbReference type="GO" id="GO:0001578">
    <property type="term" value="P:microtubule bundle formation"/>
    <property type="evidence" value="ECO:0007669"/>
    <property type="project" value="TreeGrafter"/>
</dbReference>
<dbReference type="InterPro" id="IPR008907">
    <property type="entry name" value="TPP/p25"/>
</dbReference>
<name>A0A336MRH8_CULSO</name>
<feature type="compositionally biased region" description="Basic and acidic residues" evidence="2">
    <location>
        <begin position="178"/>
        <end position="187"/>
    </location>
</feature>
<dbReference type="Pfam" id="PF05517">
    <property type="entry name" value="p25-alpha"/>
    <property type="match status" value="1"/>
</dbReference>
<gene>
    <name evidence="4" type="primary">CSON005975</name>
</gene>
<dbReference type="OMA" id="DAYSCAY"/>
<organism evidence="4">
    <name type="scientific">Culicoides sonorensis</name>
    <name type="common">Biting midge</name>
    <dbReference type="NCBI Taxonomy" id="179676"/>
    <lineage>
        <taxon>Eukaryota</taxon>
        <taxon>Metazoa</taxon>
        <taxon>Ecdysozoa</taxon>
        <taxon>Arthropoda</taxon>
        <taxon>Hexapoda</taxon>
        <taxon>Insecta</taxon>
        <taxon>Pterygota</taxon>
        <taxon>Neoptera</taxon>
        <taxon>Endopterygota</taxon>
        <taxon>Diptera</taxon>
        <taxon>Nematocera</taxon>
        <taxon>Chironomoidea</taxon>
        <taxon>Ceratopogonidae</taxon>
        <taxon>Ceratopogoninae</taxon>
        <taxon>Culicoides</taxon>
        <taxon>Monoculicoides</taxon>
    </lineage>
</organism>
<dbReference type="VEuPathDB" id="VectorBase:CSON005975"/>
<dbReference type="EMBL" id="UFQS01002298">
    <property type="protein sequence ID" value="SSX13723.1"/>
    <property type="molecule type" value="Genomic_DNA"/>
</dbReference>
<dbReference type="EMBL" id="UFQT01002298">
    <property type="protein sequence ID" value="SSX33144.1"/>
    <property type="molecule type" value="Genomic_DNA"/>
</dbReference>